<gene>
    <name evidence="2" type="ORF">SapgrDRAFT_2415</name>
</gene>
<protein>
    <submittedName>
        <fullName evidence="2">Uncharacterized protein</fullName>
    </submittedName>
</protein>
<accession>J0P931</accession>
<keyword evidence="1" id="KW-0472">Membrane</keyword>
<dbReference type="AlphaFoldDB" id="J0P931"/>
<keyword evidence="1" id="KW-1133">Transmembrane helix</keyword>
<name>J0P931_9BACT</name>
<reference evidence="3" key="1">
    <citation type="journal article" date="2012" name="Stand. Genomic Sci.">
        <title>Permanent draft genome sequence of the gliding predator Saprospira grandis strain Sa g1 (= HR1).</title>
        <authorList>
            <person name="Mavromatis K."/>
            <person name="Chertkov O."/>
            <person name="Lapidus A."/>
            <person name="Nolan M."/>
            <person name="Lucas S."/>
            <person name="Tice H."/>
            <person name="Del Rio T.G."/>
            <person name="Cheng J.F."/>
            <person name="Han C."/>
            <person name="Tapia R."/>
            <person name="Bruce D."/>
            <person name="Goodwin L.A."/>
            <person name="Pitluck S."/>
            <person name="Huntemann M."/>
            <person name="Liolios K."/>
            <person name="Pagani I."/>
            <person name="Ivanova N."/>
            <person name="Mikhailova N."/>
            <person name="Pati A."/>
            <person name="Chen A."/>
            <person name="Palaniappan K."/>
            <person name="Land M."/>
            <person name="Brambilla E.M."/>
            <person name="Rohde M."/>
            <person name="Spring S."/>
            <person name="Goker M."/>
            <person name="Detter J.C."/>
            <person name="Bristow J."/>
            <person name="Eisen J.A."/>
            <person name="Markowitz V."/>
            <person name="Hugenholtz P."/>
            <person name="Kyrpides N.C."/>
            <person name="Klenk H.P."/>
            <person name="Woyke T."/>
        </authorList>
    </citation>
    <scope>NUCLEOTIDE SEQUENCE [LARGE SCALE GENOMIC DNA]</scope>
    <source>
        <strain evidence="3">DSM 2844</strain>
    </source>
</reference>
<evidence type="ECO:0000313" key="2">
    <source>
        <dbReference type="EMBL" id="EJF54077.1"/>
    </source>
</evidence>
<proteinExistence type="predicted"/>
<dbReference type="RefSeq" id="WP_002659789.1">
    <property type="nucleotide sequence ID" value="NZ_JH719942.1"/>
</dbReference>
<dbReference type="HOGENOM" id="CLU_3047876_0_0_10"/>
<keyword evidence="1" id="KW-0812">Transmembrane</keyword>
<evidence type="ECO:0000256" key="1">
    <source>
        <dbReference type="SAM" id="Phobius"/>
    </source>
</evidence>
<sequence length="54" mass="6180">MKYTEKELKRKLSAHFSGYGQRMNMLVMLILGLLKLGTISYPKFVLPLPPKLGQ</sequence>
<dbReference type="Proteomes" id="UP000005113">
    <property type="component" value="Unassembled WGS sequence"/>
</dbReference>
<evidence type="ECO:0000313" key="3">
    <source>
        <dbReference type="Proteomes" id="UP000005113"/>
    </source>
</evidence>
<dbReference type="EMBL" id="JH719942">
    <property type="protein sequence ID" value="EJF54077.1"/>
    <property type="molecule type" value="Genomic_DNA"/>
</dbReference>
<feature type="transmembrane region" description="Helical" evidence="1">
    <location>
        <begin position="21"/>
        <end position="41"/>
    </location>
</feature>
<organism evidence="2 3">
    <name type="scientific">Saprospira grandis DSM 2844</name>
    <dbReference type="NCBI Taxonomy" id="694433"/>
    <lineage>
        <taxon>Bacteria</taxon>
        <taxon>Pseudomonadati</taxon>
        <taxon>Bacteroidota</taxon>
        <taxon>Saprospiria</taxon>
        <taxon>Saprospirales</taxon>
        <taxon>Saprospiraceae</taxon>
        <taxon>Saprospira</taxon>
    </lineage>
</organism>